<protein>
    <recommendedName>
        <fullName evidence="1">DUF4218 domain-containing protein</fullName>
    </recommendedName>
</protein>
<dbReference type="Proteomes" id="UP001195769">
    <property type="component" value="Unassembled WGS sequence"/>
</dbReference>
<dbReference type="EMBL" id="JABBWK010000036">
    <property type="protein sequence ID" value="KAG1898842.1"/>
    <property type="molecule type" value="Genomic_DNA"/>
</dbReference>
<dbReference type="AlphaFoldDB" id="A0AAD4HJI6"/>
<comment type="caution">
    <text evidence="2">The sequence shown here is derived from an EMBL/GenBank/DDBJ whole genome shotgun (WGS) entry which is preliminary data.</text>
</comment>
<feature type="domain" description="DUF4218" evidence="1">
    <location>
        <begin position="149"/>
        <end position="212"/>
    </location>
</feature>
<accession>A0AAD4HJI6</accession>
<dbReference type="PANTHER" id="PTHR46579">
    <property type="entry name" value="F5/8 TYPE C DOMAIN-CONTAINING PROTEIN-RELATED"/>
    <property type="match status" value="1"/>
</dbReference>
<keyword evidence="3" id="KW-1185">Reference proteome</keyword>
<dbReference type="GeneID" id="64658673"/>
<sequence length="427" mass="48083">MHLIWENTIKNLILLWTGEFKGIDTGCESYELGLEVWEAIGKATAASGGTLPSVYCACPPNPVTERSACTADSWSFWTQYLGSVLLCQKFSKAKYYKHFVKLVKILHVCLQFKHSAQDVEDLRVGFESWVKEFEEIYYQNDPQHAGVCPIIIHALLHIADSIEETGPIWTSWAFPMERFCGHLQPIIKSKHHPDACIARYIVEEAQLTQASLIHNMAEELSLHKPLNGMVAGQFTHESYPTCVLLLPQQKGPDAIDDSLYSKIIKALATRLDTTPTVLKQVVFRKHMDQWGKVRRLEGGDTMICARLVNKQVDSRDATFVWYESLKQTFYGQLQYLFVINVPANPTIHLDAPLIIFFAALLPCLLTASSAHLDVLDIHFYSAMGTSLDIVDIVCIQCLVGRVPLNDNGRSWAIIDRSGDLARAVFED</sequence>
<dbReference type="RefSeq" id="XP_041224418.1">
    <property type="nucleotide sequence ID" value="XM_041364375.1"/>
</dbReference>
<proteinExistence type="predicted"/>
<dbReference type="InterPro" id="IPR025452">
    <property type="entry name" value="DUF4218"/>
</dbReference>
<evidence type="ECO:0000259" key="1">
    <source>
        <dbReference type="Pfam" id="PF13960"/>
    </source>
</evidence>
<dbReference type="Pfam" id="PF13960">
    <property type="entry name" value="DUF4218"/>
    <property type="match status" value="1"/>
</dbReference>
<dbReference type="PANTHER" id="PTHR46579:SF1">
    <property type="entry name" value="F5_8 TYPE C DOMAIN-CONTAINING PROTEIN"/>
    <property type="match status" value="1"/>
</dbReference>
<name>A0AAD4HJI6_9AGAM</name>
<evidence type="ECO:0000313" key="2">
    <source>
        <dbReference type="EMBL" id="KAG1898842.1"/>
    </source>
</evidence>
<gene>
    <name evidence="2" type="ORF">F5891DRAFT_1129289</name>
</gene>
<reference evidence="2" key="1">
    <citation type="journal article" date="2020" name="New Phytol.">
        <title>Comparative genomics reveals dynamic genome evolution in host specialist ectomycorrhizal fungi.</title>
        <authorList>
            <person name="Lofgren L.A."/>
            <person name="Nguyen N.H."/>
            <person name="Vilgalys R."/>
            <person name="Ruytinx J."/>
            <person name="Liao H.L."/>
            <person name="Branco S."/>
            <person name="Kuo A."/>
            <person name="LaButti K."/>
            <person name="Lipzen A."/>
            <person name="Andreopoulos W."/>
            <person name="Pangilinan J."/>
            <person name="Riley R."/>
            <person name="Hundley H."/>
            <person name="Na H."/>
            <person name="Barry K."/>
            <person name="Grigoriev I.V."/>
            <person name="Stajich J.E."/>
            <person name="Kennedy P.G."/>
        </authorList>
    </citation>
    <scope>NUCLEOTIDE SEQUENCE</scope>
    <source>
        <strain evidence="2">FC203</strain>
    </source>
</reference>
<evidence type="ECO:0000313" key="3">
    <source>
        <dbReference type="Proteomes" id="UP001195769"/>
    </source>
</evidence>
<organism evidence="2 3">
    <name type="scientific">Suillus fuscotomentosus</name>
    <dbReference type="NCBI Taxonomy" id="1912939"/>
    <lineage>
        <taxon>Eukaryota</taxon>
        <taxon>Fungi</taxon>
        <taxon>Dikarya</taxon>
        <taxon>Basidiomycota</taxon>
        <taxon>Agaricomycotina</taxon>
        <taxon>Agaricomycetes</taxon>
        <taxon>Agaricomycetidae</taxon>
        <taxon>Boletales</taxon>
        <taxon>Suillineae</taxon>
        <taxon>Suillaceae</taxon>
        <taxon>Suillus</taxon>
    </lineage>
</organism>